<dbReference type="PANTHER" id="PTHR10044:SF139">
    <property type="entry name" value="DEATH-ASSOCIATED INHIBITOR OF APOPTOSIS 2"/>
    <property type="match status" value="1"/>
</dbReference>
<evidence type="ECO:0000256" key="5">
    <source>
        <dbReference type="ARBA" id="ARBA00022833"/>
    </source>
</evidence>
<gene>
    <name evidence="9" type="ORF">MGAL_10B087931</name>
</gene>
<dbReference type="InterPro" id="IPR013083">
    <property type="entry name" value="Znf_RING/FYVE/PHD"/>
</dbReference>
<comment type="caution">
    <text evidence="9">The sequence shown here is derived from an EMBL/GenBank/DDBJ whole genome shotgun (WGS) entry which is preliminary data.</text>
</comment>
<dbReference type="GO" id="GO:0005737">
    <property type="term" value="C:cytoplasm"/>
    <property type="evidence" value="ECO:0007669"/>
    <property type="project" value="TreeGrafter"/>
</dbReference>
<name>A0A8B6EIS0_MYTGA</name>
<comment type="similarity">
    <text evidence="1">Belongs to the IAP family.</text>
</comment>
<protein>
    <submittedName>
        <fullName evidence="9">Baculoviral IAP repeat-containing protein 2/3</fullName>
    </submittedName>
</protein>
<dbReference type="FunFam" id="1.10.1170.10:FF:000003">
    <property type="entry name" value="E3 ubiquitin-protein ligase XIAP"/>
    <property type="match status" value="1"/>
</dbReference>
<dbReference type="Gene3D" id="3.30.40.10">
    <property type="entry name" value="Zinc/RING finger domain, C3HC4 (zinc finger)"/>
    <property type="match status" value="1"/>
</dbReference>
<dbReference type="SMART" id="SM00184">
    <property type="entry name" value="RING"/>
    <property type="match status" value="1"/>
</dbReference>
<proteinExistence type="inferred from homology"/>
<dbReference type="GO" id="GO:0006915">
    <property type="term" value="P:apoptotic process"/>
    <property type="evidence" value="ECO:0007669"/>
    <property type="project" value="UniProtKB-KW"/>
</dbReference>
<evidence type="ECO:0000256" key="1">
    <source>
        <dbReference type="ARBA" id="ARBA00006672"/>
    </source>
</evidence>
<dbReference type="GO" id="GO:0031398">
    <property type="term" value="P:positive regulation of protein ubiquitination"/>
    <property type="evidence" value="ECO:0007669"/>
    <property type="project" value="TreeGrafter"/>
</dbReference>
<accession>A0A8B6EIS0</accession>
<feature type="region of interest" description="Disordered" evidence="7">
    <location>
        <begin position="400"/>
        <end position="428"/>
    </location>
</feature>
<keyword evidence="2" id="KW-0053">Apoptosis</keyword>
<keyword evidence="10" id="KW-1185">Reference proteome</keyword>
<dbReference type="PANTHER" id="PTHR10044">
    <property type="entry name" value="INHIBITOR OF APOPTOSIS"/>
    <property type="match status" value="1"/>
</dbReference>
<dbReference type="GO" id="GO:0043027">
    <property type="term" value="F:cysteine-type endopeptidase inhibitor activity involved in apoptotic process"/>
    <property type="evidence" value="ECO:0007669"/>
    <property type="project" value="TreeGrafter"/>
</dbReference>
<evidence type="ECO:0000259" key="8">
    <source>
        <dbReference type="PROSITE" id="PS50089"/>
    </source>
</evidence>
<dbReference type="PROSITE" id="PS01282">
    <property type="entry name" value="BIR_REPEAT_1"/>
    <property type="match status" value="1"/>
</dbReference>
<dbReference type="PROSITE" id="PS50143">
    <property type="entry name" value="BIR_REPEAT_2"/>
    <property type="match status" value="2"/>
</dbReference>
<dbReference type="GO" id="GO:0051726">
    <property type="term" value="P:regulation of cell cycle"/>
    <property type="evidence" value="ECO:0007669"/>
    <property type="project" value="TreeGrafter"/>
</dbReference>
<reference evidence="9" key="1">
    <citation type="submission" date="2018-11" db="EMBL/GenBank/DDBJ databases">
        <authorList>
            <person name="Alioto T."/>
            <person name="Alioto T."/>
        </authorList>
    </citation>
    <scope>NUCLEOTIDE SEQUENCE</scope>
</reference>
<dbReference type="FunFam" id="1.10.1170.10:FF:000002">
    <property type="entry name" value="Baculoviral IAP repeat containing 7"/>
    <property type="match status" value="1"/>
</dbReference>
<dbReference type="FunFam" id="3.30.40.10:FF:000184">
    <property type="entry name" value="Baculoviral IAP repeat containing 2"/>
    <property type="match status" value="1"/>
</dbReference>
<dbReference type="Pfam" id="PF00653">
    <property type="entry name" value="BIR"/>
    <property type="match status" value="2"/>
</dbReference>
<dbReference type="InterPro" id="IPR050784">
    <property type="entry name" value="IAP"/>
</dbReference>
<dbReference type="SMART" id="SM00238">
    <property type="entry name" value="BIR"/>
    <property type="match status" value="2"/>
</dbReference>
<dbReference type="PROSITE" id="PS50089">
    <property type="entry name" value="ZF_RING_2"/>
    <property type="match status" value="1"/>
</dbReference>
<dbReference type="InterPro" id="IPR001841">
    <property type="entry name" value="Znf_RING"/>
</dbReference>
<dbReference type="AlphaFoldDB" id="A0A8B6EIS0"/>
<dbReference type="Pfam" id="PF13920">
    <property type="entry name" value="zf-C3HC4_3"/>
    <property type="match status" value="1"/>
</dbReference>
<evidence type="ECO:0000256" key="3">
    <source>
        <dbReference type="ARBA" id="ARBA00022723"/>
    </source>
</evidence>
<evidence type="ECO:0000256" key="4">
    <source>
        <dbReference type="ARBA" id="ARBA00022771"/>
    </source>
</evidence>
<dbReference type="OrthoDB" id="4034597at2759"/>
<dbReference type="Proteomes" id="UP000596742">
    <property type="component" value="Unassembled WGS sequence"/>
</dbReference>
<keyword evidence="4 6" id="KW-0863">Zinc-finger</keyword>
<keyword evidence="5" id="KW-0862">Zinc</keyword>
<dbReference type="SUPFAM" id="SSF57924">
    <property type="entry name" value="Inhibitor of apoptosis (IAP) repeat"/>
    <property type="match status" value="2"/>
</dbReference>
<keyword evidence="3" id="KW-0479">Metal-binding</keyword>
<dbReference type="InterPro" id="IPR001370">
    <property type="entry name" value="BIR_rpt"/>
</dbReference>
<feature type="compositionally biased region" description="Polar residues" evidence="7">
    <location>
        <begin position="400"/>
        <end position="413"/>
    </location>
</feature>
<evidence type="ECO:0000256" key="6">
    <source>
        <dbReference type="PROSITE-ProRule" id="PRU00175"/>
    </source>
</evidence>
<evidence type="ECO:0000256" key="2">
    <source>
        <dbReference type="ARBA" id="ARBA00022703"/>
    </source>
</evidence>
<sequence>MKSNKTSSVAEAGDVTETTVSDRRMLHNNQKATKQLNNYILDEKRIKHKHLSDDYPVLAVSLSTILAISYRKDTSMLKYKDIFNMKAKTFASAREFNETLSMEPFSLHESIKGNKQIQLMSLFKEIADKGRLKRDDSLSLESPEKQCLSEGILECKLLLLQIQKHLNKRGNLNSATNIVKHENKLKATCEKLEKKGNVNTDDESFIRMHDPESIHLHGKKYDMKMVNAEGIPRKELGGLLRLRVPQYHTYYLYPLSRSMSNEMMRFSSLSTFPRHIDISMTRLARAGFFFTGEGCATKCYSCGITYDQWKSGDDPSAIHISISPSCILVNSFGCEIPPFEGDSYLVRTPPKDASTSMNVGVHDKNLQQSQGTASSPRDAYTGHKITTVNPISVPISHASTENAARNIPTSDITGETGDDSKNNSRTNDCQHDYASLGINIDKPKYPDYASLQVRISSYQRWPSYLDQTPREMAVSGFFFAGYHDYTRCFFCGGGLRNWELGDDPWVEHARWFPQCSFLKQNKGDVFVNDIQRRKKQLEITTKENNIHTSAGEANGHRRTQTATDIYTNPLLDSVAVKSVCEMGYTREQVLKPLQILKDSGQELNAYNVLQILLDGENAIRFDTFTSTQATESVATPSTLKETLTDISATSSTPTLRDEAEKILEENQQLKEQRLCKVCLDLDVSIAFLPCGHIVCCKDCAPAMRKCPICRKYIKGTVKTYLA</sequence>
<evidence type="ECO:0000256" key="7">
    <source>
        <dbReference type="SAM" id="MobiDB-lite"/>
    </source>
</evidence>
<dbReference type="Gene3D" id="1.10.1170.10">
    <property type="entry name" value="Inhibitor Of Apoptosis Protein (2mihbC-IAP-1), Chain A"/>
    <property type="match status" value="2"/>
</dbReference>
<dbReference type="GO" id="GO:0008270">
    <property type="term" value="F:zinc ion binding"/>
    <property type="evidence" value="ECO:0007669"/>
    <property type="project" value="UniProtKB-KW"/>
</dbReference>
<feature type="domain" description="RING-type" evidence="8">
    <location>
        <begin position="675"/>
        <end position="710"/>
    </location>
</feature>
<evidence type="ECO:0000313" key="10">
    <source>
        <dbReference type="Proteomes" id="UP000596742"/>
    </source>
</evidence>
<dbReference type="EMBL" id="UYJE01005233">
    <property type="protein sequence ID" value="VDI35398.1"/>
    <property type="molecule type" value="Genomic_DNA"/>
</dbReference>
<dbReference type="GO" id="GO:0061630">
    <property type="term" value="F:ubiquitin protein ligase activity"/>
    <property type="evidence" value="ECO:0007669"/>
    <property type="project" value="TreeGrafter"/>
</dbReference>
<dbReference type="GO" id="GO:0043066">
    <property type="term" value="P:negative regulation of apoptotic process"/>
    <property type="evidence" value="ECO:0007669"/>
    <property type="project" value="TreeGrafter"/>
</dbReference>
<organism evidence="9 10">
    <name type="scientific">Mytilus galloprovincialis</name>
    <name type="common">Mediterranean mussel</name>
    <dbReference type="NCBI Taxonomy" id="29158"/>
    <lineage>
        <taxon>Eukaryota</taxon>
        <taxon>Metazoa</taxon>
        <taxon>Spiralia</taxon>
        <taxon>Lophotrochozoa</taxon>
        <taxon>Mollusca</taxon>
        <taxon>Bivalvia</taxon>
        <taxon>Autobranchia</taxon>
        <taxon>Pteriomorphia</taxon>
        <taxon>Mytilida</taxon>
        <taxon>Mytiloidea</taxon>
        <taxon>Mytilidae</taxon>
        <taxon>Mytilinae</taxon>
        <taxon>Mytilus</taxon>
    </lineage>
</organism>
<dbReference type="CDD" id="cd16713">
    <property type="entry name" value="RING-HC_BIRC2_3_7"/>
    <property type="match status" value="1"/>
</dbReference>
<dbReference type="CDD" id="cd00022">
    <property type="entry name" value="BIR"/>
    <property type="match status" value="2"/>
</dbReference>
<dbReference type="GO" id="GO:0005634">
    <property type="term" value="C:nucleus"/>
    <property type="evidence" value="ECO:0007669"/>
    <property type="project" value="TreeGrafter"/>
</dbReference>
<evidence type="ECO:0000313" key="9">
    <source>
        <dbReference type="EMBL" id="VDI35398.1"/>
    </source>
</evidence>